<evidence type="ECO:0000313" key="2">
    <source>
        <dbReference type="EMBL" id="QDH85061.1"/>
    </source>
</evidence>
<dbReference type="Pfam" id="PF14594">
    <property type="entry name" value="Sipho_Gp37"/>
    <property type="match status" value="1"/>
</dbReference>
<evidence type="ECO:0000313" key="3">
    <source>
        <dbReference type="Proteomes" id="UP000318136"/>
    </source>
</evidence>
<dbReference type="Proteomes" id="UP000318136">
    <property type="component" value="Segment"/>
</dbReference>
<name>A0A514CX40_9CAUD</name>
<organism evidence="2 3">
    <name type="scientific">Gordonia phage Dardanus</name>
    <dbReference type="NCBI Taxonomy" id="2588489"/>
    <lineage>
        <taxon>Viruses</taxon>
        <taxon>Duplodnaviria</taxon>
        <taxon>Heunggongvirae</taxon>
        <taxon>Uroviricota</taxon>
        <taxon>Caudoviricetes</taxon>
        <taxon>Ruthgordonvirinae</taxon>
        <taxon>Dardanusvirus</taxon>
        <taxon>Dardanusvirus dardanus</taxon>
    </lineage>
</organism>
<protein>
    <submittedName>
        <fullName evidence="2">Minor tail protein</fullName>
    </submittedName>
</protein>
<dbReference type="RefSeq" id="YP_010050892.1">
    <property type="nucleotide sequence ID" value="NC_054435.1"/>
</dbReference>
<dbReference type="EMBL" id="MN010758">
    <property type="protein sequence ID" value="QDH85061.1"/>
    <property type="molecule type" value="Genomic_DNA"/>
</dbReference>
<evidence type="ECO:0000259" key="1">
    <source>
        <dbReference type="Pfam" id="PF14594"/>
    </source>
</evidence>
<gene>
    <name evidence="2" type="primary">24</name>
    <name evidence="2" type="ORF">SEA_DARDANUS_24</name>
</gene>
<feature type="domain" description="Gp28/Gp37-like" evidence="1">
    <location>
        <begin position="13"/>
        <end position="414"/>
    </location>
</feature>
<dbReference type="GeneID" id="63911630"/>
<proteinExistence type="predicted"/>
<dbReference type="KEGG" id="vg:63911630"/>
<dbReference type="InterPro" id="IPR029432">
    <property type="entry name" value="Gp28/Gp37-like_dom"/>
</dbReference>
<keyword evidence="3" id="KW-1185">Reference proteome</keyword>
<accession>A0A514CX40</accession>
<reference evidence="2 3" key="1">
    <citation type="submission" date="2019-05" db="EMBL/GenBank/DDBJ databases">
        <authorList>
            <person name="Bordelon H.A."/>
            <person name="Brister E.M."/>
            <person name="Bryans A.M."/>
            <person name="Calk A.E."/>
            <person name="Capers C."/>
            <person name="Corrent J.M."/>
            <person name="Delphin C.N."/>
            <person name="Erbelding G.W."/>
            <person name="Gottschalck B.A."/>
            <person name="Hale B.T."/>
            <person name="Jones N.T."/>
            <person name="Mire A.R."/>
            <person name="Perkins A.R."/>
            <person name="Quackenbush R.D."/>
            <person name="Rogers C.S."/>
            <person name="Stewart N.C."/>
            <person name="Threeton H.N."/>
            <person name="Wiggins Z.F."/>
            <person name="Hancock A.M."/>
            <person name="Gissendanner C.R."/>
            <person name="Findley A.M."/>
            <person name="Wills S.J."/>
            <person name="Clifford K.A."/>
            <person name="Elmore F.L."/>
            <person name="Knight M.S."/>
            <person name="Le K."/>
            <person name="Lobaina D."/>
            <person name="Nougues D."/>
            <person name="Salama A."/>
            <person name="Stoeber S.D."/>
            <person name="Sweeney K.J."/>
            <person name="Truong T.G."/>
            <person name="Alvaro L.E."/>
            <person name="Isern S."/>
            <person name="Michael S.F."/>
            <person name="Monti D.L."/>
            <person name="Garlena R.A."/>
            <person name="Russell D.A."/>
            <person name="Pope W.H."/>
            <person name="Jacobs-Sera D."/>
            <person name="Hatfull G.F."/>
        </authorList>
    </citation>
    <scope>NUCLEOTIDE SEQUENCE [LARGE SCALE GENOMIC DNA]</scope>
</reference>
<sequence length="443" mass="49612">MAGAQPRLSITYYDHDYNELGTIGDYVTAEFEWKRNDVGGGTLELAGDSPHAGRLMECAPTKSRPHGDVVPIVCDFRKERWSGRVLSYDLEGTPGNKTLTCQLVSDWYHMRALLAWPNPLLPLEIQWPQNDPFIGPIDAAVKYYIFKNIARYQLPIEVLWPDGKNIFRLKTWSNFVARMAPMDELFKDALKDTDANVTLKLWLPGDPQPSPDTHRLTRPCIVLDVNDNRDMRHVRWDERRGGGIVKSKVSGQAQTAAHIIVGGKSYDFINELVAQGLNVAINAALTYFGLAGVGNIITDQFDDVIMAFNRFDHWETVLTHGRFYFREGYANGGAGGFTADAVQAGMQAIHEKKARRTVRFEVVDGFPYEFGEDYTIGDIVTGVIEDEEHEQVVNSAKVRDSRDGAVEVSVVIGDDDIGEAGVSRIIRRSKDFEKWIKALSLAS</sequence>